<evidence type="ECO:0000313" key="2">
    <source>
        <dbReference type="Proteomes" id="UP001431235"/>
    </source>
</evidence>
<dbReference type="Proteomes" id="UP001431235">
    <property type="component" value="Unassembled WGS sequence"/>
</dbReference>
<keyword evidence="2" id="KW-1185">Reference proteome</keyword>
<accession>A0ABT0SJ22</accession>
<sequence length="650" mass="69795">MWLAGMVLPAIAAAAALPPGWQVVATSQAEIDGRLPASLQVPLLARGGKPLPQVELLVALPFDRVLPAVQGALAPQGRFQAPVERTRVAYMAHGWGGVMMARRPELKAEYVQRADLPALERAVADGALLAEELPERLARLQRDPAYSAQSDTLAALRVPFASWSASDEQRHGVAGRSRSRIEVRVMQVDEAMGRPATVVNLRRVDEWPNPAGGVLQQLRALADFNILGSGPSARISRSRVPEPLFASLSAALRALPGADLQLGADARDWMPPAAPLAAIVEPVPVAPADEPGFAATRMLVIPRVLSEQTFDAAELLPLADGSVLLVQPRPFALLRWAAADGGTPRTVWRAPDPDVSRWQLAGDRDGKVAYLAMPGQVLRFEVEAAAPSVHPLHYDSPGVAGDAYLRFMHDGGGVPQAYRHDHQDGQQRFSLWSVARPVAGDGLPWHAGRRFSAPRQALMDAGFPGNTRMKPVQWDAPGAPFWVEDAAGLAELDGHSGRVVRTIPLPRRFGEADPHDAAGMAQWVPAPFASARGGWIAVGFVLMEDRQRTPGMHVVDVATGEVRRSPALPGLDALNAAAGSPDGRRLALAGNRGGVVAAVWDLETGQSQRLRVDHDRCWDLRRLAWSPDGAAVWGLCGDALVRWPLPASWP</sequence>
<protein>
    <recommendedName>
        <fullName evidence="3">WD40 repeat domain-containing protein</fullName>
    </recommendedName>
</protein>
<evidence type="ECO:0000313" key="1">
    <source>
        <dbReference type="EMBL" id="MCL7715314.1"/>
    </source>
</evidence>
<name>A0ABT0SJ22_9GAMM</name>
<proteinExistence type="predicted"/>
<dbReference type="EMBL" id="JAIKTS010000004">
    <property type="protein sequence ID" value="MCL7715314.1"/>
    <property type="molecule type" value="Genomic_DNA"/>
</dbReference>
<comment type="caution">
    <text evidence="1">The sequence shown here is derived from an EMBL/GenBank/DDBJ whole genome shotgun (WGS) entry which is preliminary data.</text>
</comment>
<dbReference type="RefSeq" id="WP_250064705.1">
    <property type="nucleotide sequence ID" value="NZ_JAIKTS010000004.1"/>
</dbReference>
<dbReference type="InterPro" id="IPR011042">
    <property type="entry name" value="6-blade_b-propeller_TolB-like"/>
</dbReference>
<dbReference type="InterPro" id="IPR011047">
    <property type="entry name" value="Quinoprotein_ADH-like_sf"/>
</dbReference>
<dbReference type="SUPFAM" id="SSF50998">
    <property type="entry name" value="Quinoprotein alcohol dehydrogenase-like"/>
    <property type="match status" value="1"/>
</dbReference>
<dbReference type="Gene3D" id="2.120.10.30">
    <property type="entry name" value="TolB, C-terminal domain"/>
    <property type="match status" value="1"/>
</dbReference>
<organism evidence="1 2">
    <name type="scientific">Stenotrophomonas mori</name>
    <dbReference type="NCBI Taxonomy" id="2871096"/>
    <lineage>
        <taxon>Bacteria</taxon>
        <taxon>Pseudomonadati</taxon>
        <taxon>Pseudomonadota</taxon>
        <taxon>Gammaproteobacteria</taxon>
        <taxon>Lysobacterales</taxon>
        <taxon>Lysobacteraceae</taxon>
        <taxon>Stenotrophomonas</taxon>
    </lineage>
</organism>
<gene>
    <name evidence="1" type="ORF">K5L01_11735</name>
</gene>
<reference evidence="1 2" key="1">
    <citation type="submission" date="2021-08" db="EMBL/GenBank/DDBJ databases">
        <title>Novel members of of the genus Stenotrophomonas from differernt environment.</title>
        <authorList>
            <person name="Deng Y."/>
        </authorList>
    </citation>
    <scope>NUCLEOTIDE SEQUENCE [LARGE SCALE GENOMIC DNA]</scope>
    <source>
        <strain evidence="1 2">CPCC 101365</strain>
    </source>
</reference>
<evidence type="ECO:0008006" key="3">
    <source>
        <dbReference type="Google" id="ProtNLM"/>
    </source>
</evidence>